<proteinExistence type="predicted"/>
<dbReference type="AlphaFoldDB" id="A0ABD0J9A8"/>
<feature type="compositionally biased region" description="Pro residues" evidence="1">
    <location>
        <begin position="20"/>
        <end position="31"/>
    </location>
</feature>
<accession>A0ABD0J9A8</accession>
<evidence type="ECO:0000313" key="2">
    <source>
        <dbReference type="EMBL" id="KAK7466654.1"/>
    </source>
</evidence>
<protein>
    <submittedName>
        <fullName evidence="2">Uncharacterized protein</fullName>
    </submittedName>
</protein>
<dbReference type="EMBL" id="JACVVK020000552">
    <property type="protein sequence ID" value="KAK7466654.1"/>
    <property type="molecule type" value="Genomic_DNA"/>
</dbReference>
<evidence type="ECO:0000313" key="3">
    <source>
        <dbReference type="Proteomes" id="UP001519460"/>
    </source>
</evidence>
<feature type="region of interest" description="Disordered" evidence="1">
    <location>
        <begin position="1"/>
        <end position="46"/>
    </location>
</feature>
<name>A0ABD0J9A8_9CAEN</name>
<reference evidence="2 3" key="1">
    <citation type="journal article" date="2023" name="Sci. Data">
        <title>Genome assembly of the Korean intertidal mud-creeper Batillaria attramentaria.</title>
        <authorList>
            <person name="Patra A.K."/>
            <person name="Ho P.T."/>
            <person name="Jun S."/>
            <person name="Lee S.J."/>
            <person name="Kim Y."/>
            <person name="Won Y.J."/>
        </authorList>
    </citation>
    <scope>NUCLEOTIDE SEQUENCE [LARGE SCALE GENOMIC DNA]</scope>
    <source>
        <strain evidence="2">Wonlab-2016</strain>
    </source>
</reference>
<dbReference type="Proteomes" id="UP001519460">
    <property type="component" value="Unassembled WGS sequence"/>
</dbReference>
<organism evidence="2 3">
    <name type="scientific">Batillaria attramentaria</name>
    <dbReference type="NCBI Taxonomy" id="370345"/>
    <lineage>
        <taxon>Eukaryota</taxon>
        <taxon>Metazoa</taxon>
        <taxon>Spiralia</taxon>
        <taxon>Lophotrochozoa</taxon>
        <taxon>Mollusca</taxon>
        <taxon>Gastropoda</taxon>
        <taxon>Caenogastropoda</taxon>
        <taxon>Sorbeoconcha</taxon>
        <taxon>Cerithioidea</taxon>
        <taxon>Batillariidae</taxon>
        <taxon>Batillaria</taxon>
    </lineage>
</organism>
<comment type="caution">
    <text evidence="2">The sequence shown here is derived from an EMBL/GenBank/DDBJ whole genome shotgun (WGS) entry which is preliminary data.</text>
</comment>
<keyword evidence="3" id="KW-1185">Reference proteome</keyword>
<gene>
    <name evidence="2" type="ORF">BaRGS_00037262</name>
</gene>
<evidence type="ECO:0000256" key="1">
    <source>
        <dbReference type="SAM" id="MobiDB-lite"/>
    </source>
</evidence>
<sequence>MDEVEVERLGGSGGVGSLSFPPPAGPRPTPPCQGNHTGRGGDKGEQTSVMKCYVPFRQTAGSCRPCFMTQPGVVVRAR</sequence>